<accession>A0A6P8FKV4</accession>
<proteinExistence type="inferred from homology"/>
<evidence type="ECO:0000256" key="5">
    <source>
        <dbReference type="ARBA" id="ARBA00022734"/>
    </source>
</evidence>
<gene>
    <name evidence="11 12 13" type="primary">si:dkeyp-67f1.2</name>
</gene>
<dbReference type="GO" id="GO:0005576">
    <property type="term" value="C:extracellular region"/>
    <property type="evidence" value="ECO:0007669"/>
    <property type="project" value="UniProtKB-SubCell"/>
</dbReference>
<keyword evidence="8" id="KW-1133">Transmembrane helix</keyword>
<dbReference type="InterPro" id="IPR039220">
    <property type="entry name" value="FAM3"/>
</dbReference>
<name>A0A6P8FKV4_CLUHA</name>
<keyword evidence="3" id="KW-0964">Secreted</keyword>
<evidence type="ECO:0000313" key="10">
    <source>
        <dbReference type="Proteomes" id="UP000515152"/>
    </source>
</evidence>
<dbReference type="AlphaFoldDB" id="A0A6P8FKV4"/>
<keyword evidence="4" id="KW-0732">Signal</keyword>
<dbReference type="InterPro" id="IPR039477">
    <property type="entry name" value="ILEI/PANDER_dom"/>
</dbReference>
<dbReference type="PROSITE" id="PS52031">
    <property type="entry name" value="GG_LECTIN"/>
    <property type="match status" value="1"/>
</dbReference>
<feature type="domain" description="ILEI/PANDER" evidence="9">
    <location>
        <begin position="96"/>
        <end position="180"/>
    </location>
</feature>
<dbReference type="PANTHER" id="PTHR14592">
    <property type="entry name" value="UNCHARACTERIZED FAM3"/>
    <property type="match status" value="1"/>
</dbReference>
<dbReference type="RefSeq" id="XP_031423838.1">
    <property type="nucleotide sequence ID" value="XM_031567978.1"/>
</dbReference>
<keyword evidence="10" id="KW-1185">Reference proteome</keyword>
<evidence type="ECO:0000313" key="12">
    <source>
        <dbReference type="RefSeq" id="XP_031423837.1"/>
    </source>
</evidence>
<keyword evidence="8" id="KW-0812">Transmembrane</keyword>
<evidence type="ECO:0000256" key="8">
    <source>
        <dbReference type="SAM" id="Phobius"/>
    </source>
</evidence>
<evidence type="ECO:0000259" key="9">
    <source>
        <dbReference type="Pfam" id="PF15711"/>
    </source>
</evidence>
<dbReference type="OrthoDB" id="440755at2759"/>
<dbReference type="GeneID" id="105901826"/>
<sequence length="215" mass="23977">MKLQELFFVTGICFIFILTWGLTSVQRLGVQLTDQQVFWHTPADSVNLTSKCTAFKDCPSNHFAFYISSGAADVVGPKICFEGKVIMSGVKNNVGRGLNIVLLDGETGNIVRSSYFKGSDDWLDFLRSIQPGHITLVASFDDPASILTDEAREIFRGLGSSVIQTLGTRDGWVFASQKGSKESPFEKHISNDEKTNRYERWPEIIDVSGCFHKRI</sequence>
<evidence type="ECO:0000256" key="2">
    <source>
        <dbReference type="ARBA" id="ARBA00010905"/>
    </source>
</evidence>
<dbReference type="GO" id="GO:0030246">
    <property type="term" value="F:carbohydrate binding"/>
    <property type="evidence" value="ECO:0007669"/>
    <property type="project" value="UniProtKB-UniRule"/>
</dbReference>
<evidence type="ECO:0000256" key="4">
    <source>
        <dbReference type="ARBA" id="ARBA00022729"/>
    </source>
</evidence>
<evidence type="ECO:0000313" key="11">
    <source>
        <dbReference type="RefSeq" id="XP_031423836.1"/>
    </source>
</evidence>
<keyword evidence="6" id="KW-1015">Disulfide bond</keyword>
<dbReference type="RefSeq" id="XP_031423836.1">
    <property type="nucleotide sequence ID" value="XM_031567976.1"/>
</dbReference>
<keyword evidence="5 7" id="KW-0430">Lectin</keyword>
<organism evidence="10 12">
    <name type="scientific">Clupea harengus</name>
    <name type="common">Atlantic herring</name>
    <dbReference type="NCBI Taxonomy" id="7950"/>
    <lineage>
        <taxon>Eukaryota</taxon>
        <taxon>Metazoa</taxon>
        <taxon>Chordata</taxon>
        <taxon>Craniata</taxon>
        <taxon>Vertebrata</taxon>
        <taxon>Euteleostomi</taxon>
        <taxon>Actinopterygii</taxon>
        <taxon>Neopterygii</taxon>
        <taxon>Teleostei</taxon>
        <taxon>Clupei</taxon>
        <taxon>Clupeiformes</taxon>
        <taxon>Clupeoidei</taxon>
        <taxon>Clupeidae</taxon>
        <taxon>Clupea</taxon>
    </lineage>
</organism>
<keyword evidence="8" id="KW-0472">Membrane</keyword>
<evidence type="ECO:0000313" key="13">
    <source>
        <dbReference type="RefSeq" id="XP_031423838.1"/>
    </source>
</evidence>
<evidence type="ECO:0000256" key="6">
    <source>
        <dbReference type="ARBA" id="ARBA00023157"/>
    </source>
</evidence>
<reference evidence="11 12" key="1">
    <citation type="submission" date="2025-04" db="UniProtKB">
        <authorList>
            <consortium name="RefSeq"/>
        </authorList>
    </citation>
    <scope>IDENTIFICATION</scope>
</reference>
<comment type="similarity">
    <text evidence="2">Belongs to the FAM3 family.</text>
</comment>
<dbReference type="GeneTree" id="ENSGT00950000183004"/>
<protein>
    <submittedName>
        <fullName evidence="11 12">Protein FAM3C isoform X1</fullName>
    </submittedName>
</protein>
<feature type="transmembrane region" description="Helical" evidence="8">
    <location>
        <begin position="6"/>
        <end position="25"/>
    </location>
</feature>
<dbReference type="Pfam" id="PF15711">
    <property type="entry name" value="ILEI"/>
    <property type="match status" value="1"/>
</dbReference>
<evidence type="ECO:0000256" key="7">
    <source>
        <dbReference type="PROSITE-ProRule" id="PRU01375"/>
    </source>
</evidence>
<dbReference type="Proteomes" id="UP000515152">
    <property type="component" value="Chromosome 5"/>
</dbReference>
<dbReference type="RefSeq" id="XP_031423837.1">
    <property type="nucleotide sequence ID" value="XM_031567977.1"/>
</dbReference>
<comment type="subcellular location">
    <subcellularLocation>
        <location evidence="1">Secreted</location>
    </subcellularLocation>
</comment>
<evidence type="ECO:0000256" key="1">
    <source>
        <dbReference type="ARBA" id="ARBA00004613"/>
    </source>
</evidence>
<evidence type="ECO:0000256" key="3">
    <source>
        <dbReference type="ARBA" id="ARBA00022525"/>
    </source>
</evidence>